<dbReference type="OrthoDB" id="6132182at2759"/>
<evidence type="ECO:0000256" key="1">
    <source>
        <dbReference type="ARBA" id="ARBA00022723"/>
    </source>
</evidence>
<keyword evidence="7" id="KW-1185">Reference proteome</keyword>
<dbReference type="PANTHER" id="PTHR11474:SF125">
    <property type="entry name" value="N-ACETYL-6-HYDROXYTRYPTOPHAN OXIDASE IVOB-RELATED"/>
    <property type="match status" value="1"/>
</dbReference>
<dbReference type="InterPro" id="IPR002227">
    <property type="entry name" value="Tyrosinase_Cu-bd"/>
</dbReference>
<dbReference type="GeneID" id="54333941"/>
<evidence type="ECO:0000256" key="2">
    <source>
        <dbReference type="ARBA" id="ARBA00023002"/>
    </source>
</evidence>
<evidence type="ECO:0000259" key="4">
    <source>
        <dbReference type="PROSITE" id="PS00498"/>
    </source>
</evidence>
<name>A0A4S3J5H3_9EURO</name>
<feature type="domain" description="Tyrosinase copper-binding" evidence="4">
    <location>
        <begin position="250"/>
        <end position="261"/>
    </location>
</feature>
<keyword evidence="2" id="KW-0560">Oxidoreductase</keyword>
<dbReference type="GO" id="GO:0046872">
    <property type="term" value="F:metal ion binding"/>
    <property type="evidence" value="ECO:0007669"/>
    <property type="project" value="UniProtKB-KW"/>
</dbReference>
<dbReference type="GO" id="GO:0016491">
    <property type="term" value="F:oxidoreductase activity"/>
    <property type="evidence" value="ECO:0007669"/>
    <property type="project" value="UniProtKB-KW"/>
</dbReference>
<evidence type="ECO:0000313" key="6">
    <source>
        <dbReference type="EMBL" id="THC90166.1"/>
    </source>
</evidence>
<dbReference type="STRING" id="1220188.A0A4S3J5H3"/>
<gene>
    <name evidence="5" type="ORF">ATNIH1004_011240</name>
    <name evidence="6" type="ORF">EYZ11_010376</name>
</gene>
<dbReference type="InterPro" id="IPR008922">
    <property type="entry name" value="Di-copper_centre_dom_sf"/>
</dbReference>
<dbReference type="PROSITE" id="PS00498">
    <property type="entry name" value="TYROSINASE_2"/>
    <property type="match status" value="1"/>
</dbReference>
<protein>
    <recommendedName>
        <fullName evidence="4">Tyrosinase copper-binding domain-containing protein</fullName>
    </recommendedName>
</protein>
<dbReference type="PRINTS" id="PR00092">
    <property type="entry name" value="TYROSINASE"/>
</dbReference>
<accession>A0A4S3J5H3</accession>
<dbReference type="PANTHER" id="PTHR11474">
    <property type="entry name" value="TYROSINASE FAMILY MEMBER"/>
    <property type="match status" value="1"/>
</dbReference>
<proteinExistence type="predicted"/>
<sequence>MVRKRYEWGALSPSQRISYISAVKCMQNKPPVLPTKHFPGVRSRMDDFAATHINYTLGVHFNGVFLAWHRHFIWIWERALRDECGYNGTLPYWDWPLSANDLGASPLFDGSPTSLSGNGNPNIQPTNLTENSAARNINGGCVTSGPFANLQLTLPDLSDPMYLQSFPSNAFDYTPRCFARDLNSTRSRRFLNEGVVNSLLTAPDLRTFQIIMDGGSSPEELLSNNNVGPHSAGHQCLGPTMADFYGSALDPAFYLHHGMVDRIWALWQAQYRATRVSEVYGTQSLFNKADTPNVTLDTQLSWGVLGGPRRLEQLMDTHRDEYCYEYV</sequence>
<dbReference type="SUPFAM" id="SSF48056">
    <property type="entry name" value="Di-copper centre-containing domain"/>
    <property type="match status" value="1"/>
</dbReference>
<keyword evidence="1" id="KW-0479">Metal-binding</keyword>
<dbReference type="EMBL" id="SOSA01000552">
    <property type="protein sequence ID" value="THC90166.1"/>
    <property type="molecule type" value="Genomic_DNA"/>
</dbReference>
<keyword evidence="3" id="KW-0186">Copper</keyword>
<dbReference type="AlphaFoldDB" id="A0A4S3J5H3"/>
<dbReference type="EMBL" id="QUQM01000008">
    <property type="protein sequence ID" value="KAA8642298.1"/>
    <property type="molecule type" value="Genomic_DNA"/>
</dbReference>
<dbReference type="Gene3D" id="1.10.1280.10">
    <property type="entry name" value="Di-copper center containing domain from catechol oxidase"/>
    <property type="match status" value="1"/>
</dbReference>
<evidence type="ECO:0000256" key="3">
    <source>
        <dbReference type="ARBA" id="ARBA00023008"/>
    </source>
</evidence>
<dbReference type="VEuPathDB" id="FungiDB:EYZ11_010376"/>
<reference evidence="6 7" key="1">
    <citation type="submission" date="2019-03" db="EMBL/GenBank/DDBJ databases">
        <title>The genome sequence of a newly discovered highly antifungal drug resistant Aspergillus species, Aspergillus tanneri NIH 1004.</title>
        <authorList>
            <person name="Mounaud S."/>
            <person name="Singh I."/>
            <person name="Joardar V."/>
            <person name="Pakala S."/>
            <person name="Pakala S."/>
            <person name="Venepally P."/>
            <person name="Hoover J."/>
            <person name="Nierman W."/>
            <person name="Chung J."/>
            <person name="Losada L."/>
        </authorList>
    </citation>
    <scope>NUCLEOTIDE SEQUENCE [LARGE SCALE GENOMIC DNA]</scope>
    <source>
        <strain evidence="6 7">NIH1004</strain>
    </source>
</reference>
<reference evidence="5 8" key="2">
    <citation type="submission" date="2019-08" db="EMBL/GenBank/DDBJ databases">
        <title>The genome sequence of a newly discovered highly antifungal drug resistant Aspergillus species, Aspergillus tanneri NIH 1004.</title>
        <authorList>
            <person name="Mounaud S."/>
            <person name="Singh I."/>
            <person name="Joardar V."/>
            <person name="Pakala S."/>
            <person name="Pakala S."/>
            <person name="Venepally P."/>
            <person name="Chung J.K."/>
            <person name="Losada L."/>
            <person name="Nierman W.C."/>
        </authorList>
    </citation>
    <scope>NUCLEOTIDE SEQUENCE [LARGE SCALE GENOMIC DNA]</scope>
    <source>
        <strain evidence="5 8">NIH1004</strain>
    </source>
</reference>
<dbReference type="Pfam" id="PF00264">
    <property type="entry name" value="Tyrosinase"/>
    <property type="match status" value="1"/>
</dbReference>
<dbReference type="Proteomes" id="UP000324241">
    <property type="component" value="Unassembled WGS sequence"/>
</dbReference>
<evidence type="ECO:0000313" key="5">
    <source>
        <dbReference type="EMBL" id="KAA8642298.1"/>
    </source>
</evidence>
<evidence type="ECO:0000313" key="8">
    <source>
        <dbReference type="Proteomes" id="UP000324241"/>
    </source>
</evidence>
<comment type="caution">
    <text evidence="6">The sequence shown here is derived from an EMBL/GenBank/DDBJ whole genome shotgun (WGS) entry which is preliminary data.</text>
</comment>
<evidence type="ECO:0000313" key="7">
    <source>
        <dbReference type="Proteomes" id="UP000308092"/>
    </source>
</evidence>
<dbReference type="RefSeq" id="XP_033421660.1">
    <property type="nucleotide sequence ID" value="XM_033575805.1"/>
</dbReference>
<dbReference type="Proteomes" id="UP000308092">
    <property type="component" value="Unassembled WGS sequence"/>
</dbReference>
<dbReference type="InterPro" id="IPR050316">
    <property type="entry name" value="Tyrosinase/Hemocyanin"/>
</dbReference>
<organism evidence="6 7">
    <name type="scientific">Aspergillus tanneri</name>
    <dbReference type="NCBI Taxonomy" id="1220188"/>
    <lineage>
        <taxon>Eukaryota</taxon>
        <taxon>Fungi</taxon>
        <taxon>Dikarya</taxon>
        <taxon>Ascomycota</taxon>
        <taxon>Pezizomycotina</taxon>
        <taxon>Eurotiomycetes</taxon>
        <taxon>Eurotiomycetidae</taxon>
        <taxon>Eurotiales</taxon>
        <taxon>Aspergillaceae</taxon>
        <taxon>Aspergillus</taxon>
        <taxon>Aspergillus subgen. Circumdati</taxon>
    </lineage>
</organism>